<keyword evidence="8" id="KW-0131">Cell cycle</keyword>
<keyword evidence="4" id="KW-0132">Cell division</keyword>
<proteinExistence type="predicted"/>
<reference evidence="11 12" key="1">
    <citation type="journal article" date="2012" name="Genome Biol.">
        <title>Genome and low-iron response of an oceanic diatom adapted to chronic iron limitation.</title>
        <authorList>
            <person name="Lommer M."/>
            <person name="Specht M."/>
            <person name="Roy A.S."/>
            <person name="Kraemer L."/>
            <person name="Andreson R."/>
            <person name="Gutowska M.A."/>
            <person name="Wolf J."/>
            <person name="Bergner S.V."/>
            <person name="Schilhabel M.B."/>
            <person name="Klostermeier U.C."/>
            <person name="Beiko R.G."/>
            <person name="Rosenstiel P."/>
            <person name="Hippler M."/>
            <person name="Laroche J."/>
        </authorList>
    </citation>
    <scope>NUCLEOTIDE SEQUENCE [LARGE SCALE GENOMIC DNA]</scope>
    <source>
        <strain evidence="11 12">CCMP1005</strain>
    </source>
</reference>
<accession>K0T1W0</accession>
<dbReference type="Proteomes" id="UP000266841">
    <property type="component" value="Unassembled WGS sequence"/>
</dbReference>
<dbReference type="eggNOG" id="ENOG502SWMR">
    <property type="taxonomic scope" value="Eukaryota"/>
</dbReference>
<evidence type="ECO:0000256" key="10">
    <source>
        <dbReference type="SAM" id="MobiDB-lite"/>
    </source>
</evidence>
<evidence type="ECO:0000256" key="7">
    <source>
        <dbReference type="ARBA" id="ARBA00023242"/>
    </source>
</evidence>
<dbReference type="AlphaFoldDB" id="K0T1W0"/>
<organism evidence="11 12">
    <name type="scientific">Thalassiosira oceanica</name>
    <name type="common">Marine diatom</name>
    <dbReference type="NCBI Taxonomy" id="159749"/>
    <lineage>
        <taxon>Eukaryota</taxon>
        <taxon>Sar</taxon>
        <taxon>Stramenopiles</taxon>
        <taxon>Ochrophyta</taxon>
        <taxon>Bacillariophyta</taxon>
        <taxon>Coscinodiscophyceae</taxon>
        <taxon>Thalassiosirophycidae</taxon>
        <taxon>Thalassiosirales</taxon>
        <taxon>Thalassiosiraceae</taxon>
        <taxon>Thalassiosira</taxon>
    </lineage>
</organism>
<gene>
    <name evidence="11" type="ORF">THAOC_14789</name>
</gene>
<evidence type="ECO:0000313" key="12">
    <source>
        <dbReference type="Proteomes" id="UP000266841"/>
    </source>
</evidence>
<dbReference type="OrthoDB" id="10597748at2759"/>
<dbReference type="GO" id="GO:0005634">
    <property type="term" value="C:nucleus"/>
    <property type="evidence" value="ECO:0007669"/>
    <property type="project" value="UniProtKB-SubCell"/>
</dbReference>
<sequence>MSSSQKLPAAEAPDAPTTSGPTNDRAGASAAAAGGENSCGSTRYTRLLSVITKCLAQSRERIASDAPATIRDAYGEMTSLFTSDDEDGDGVSSLVDLLLGKLDGMHDRLTAERLAGSGKTRLEQLLDENDVKDLLTRVERSIVGVEEEERLFNEAEEADKSSAREAIRAARSTRVSPGGKRRRVLPSESIGYHAHRMKAEYHDGLKQELDEVSAENERLESELKSSWDEFQGKLDALRGSLGTLEDLGKGAEVGDGKCRRGQDCIALHPRLSCLSGSGSGRLVAVDGRGTILYFPELSLCSGCALGGPGGSGRGCFCWQWMDVVAWWQWTWVAWLDGLPGLAWFDIYDSTKG</sequence>
<dbReference type="GO" id="GO:0000444">
    <property type="term" value="C:MIS12/MIND type complex"/>
    <property type="evidence" value="ECO:0007669"/>
    <property type="project" value="InterPro"/>
</dbReference>
<dbReference type="Pfam" id="PF03980">
    <property type="entry name" value="Nnf1"/>
    <property type="match status" value="1"/>
</dbReference>
<comment type="caution">
    <text evidence="11">The sequence shown here is derived from an EMBL/GenBank/DDBJ whole genome shotgun (WGS) entry which is preliminary data.</text>
</comment>
<protein>
    <submittedName>
        <fullName evidence="11">Uncharacterized protein</fullName>
    </submittedName>
</protein>
<evidence type="ECO:0000256" key="5">
    <source>
        <dbReference type="ARBA" id="ARBA00022776"/>
    </source>
</evidence>
<dbReference type="InterPro" id="IPR007128">
    <property type="entry name" value="PMF1/Nnf1"/>
</dbReference>
<keyword evidence="12" id="KW-1185">Reference proteome</keyword>
<feature type="region of interest" description="Disordered" evidence="10">
    <location>
        <begin position="1"/>
        <end position="39"/>
    </location>
</feature>
<evidence type="ECO:0000256" key="2">
    <source>
        <dbReference type="ARBA" id="ARBA00004629"/>
    </source>
</evidence>
<name>K0T1W0_THAOC</name>
<keyword evidence="6" id="KW-0995">Kinetochore</keyword>
<keyword evidence="3" id="KW-0158">Chromosome</keyword>
<evidence type="ECO:0000256" key="8">
    <source>
        <dbReference type="ARBA" id="ARBA00023306"/>
    </source>
</evidence>
<dbReference type="GO" id="GO:0051301">
    <property type="term" value="P:cell division"/>
    <property type="evidence" value="ECO:0007669"/>
    <property type="project" value="UniProtKB-KW"/>
</dbReference>
<evidence type="ECO:0000256" key="9">
    <source>
        <dbReference type="ARBA" id="ARBA00023328"/>
    </source>
</evidence>
<evidence type="ECO:0000313" key="11">
    <source>
        <dbReference type="EMBL" id="EJK64472.1"/>
    </source>
</evidence>
<evidence type="ECO:0000256" key="1">
    <source>
        <dbReference type="ARBA" id="ARBA00004123"/>
    </source>
</evidence>
<keyword evidence="5" id="KW-0498">Mitosis</keyword>
<comment type="subcellular location">
    <subcellularLocation>
        <location evidence="2">Chromosome</location>
        <location evidence="2">Centromere</location>
        <location evidence="2">Kinetochore</location>
    </subcellularLocation>
    <subcellularLocation>
        <location evidence="1">Nucleus</location>
    </subcellularLocation>
</comment>
<feature type="region of interest" description="Disordered" evidence="10">
    <location>
        <begin position="163"/>
        <end position="182"/>
    </location>
</feature>
<evidence type="ECO:0000256" key="6">
    <source>
        <dbReference type="ARBA" id="ARBA00022838"/>
    </source>
</evidence>
<evidence type="ECO:0000256" key="4">
    <source>
        <dbReference type="ARBA" id="ARBA00022618"/>
    </source>
</evidence>
<evidence type="ECO:0000256" key="3">
    <source>
        <dbReference type="ARBA" id="ARBA00022454"/>
    </source>
</evidence>
<keyword evidence="9" id="KW-0137">Centromere</keyword>
<keyword evidence="7" id="KW-0539">Nucleus</keyword>
<dbReference type="EMBL" id="AGNL01017220">
    <property type="protein sequence ID" value="EJK64472.1"/>
    <property type="molecule type" value="Genomic_DNA"/>
</dbReference>
<feature type="compositionally biased region" description="Low complexity" evidence="10">
    <location>
        <begin position="26"/>
        <end position="35"/>
    </location>
</feature>